<dbReference type="Pfam" id="PF01965">
    <property type="entry name" value="DJ-1_PfpI"/>
    <property type="match status" value="1"/>
</dbReference>
<dbReference type="OrthoDB" id="9800516at2"/>
<dbReference type="InterPro" id="IPR006286">
    <property type="entry name" value="C56_PfpI-like"/>
</dbReference>
<evidence type="ECO:0000313" key="4">
    <source>
        <dbReference type="Proteomes" id="UP000319004"/>
    </source>
</evidence>
<dbReference type="InterPro" id="IPR029062">
    <property type="entry name" value="Class_I_gatase-like"/>
</dbReference>
<dbReference type="EMBL" id="CP037423">
    <property type="protein sequence ID" value="QDV46508.1"/>
    <property type="molecule type" value="Genomic_DNA"/>
</dbReference>
<dbReference type="CDD" id="cd03169">
    <property type="entry name" value="GATase1_PfpI_1"/>
    <property type="match status" value="1"/>
</dbReference>
<gene>
    <name evidence="3" type="primary">yfkM</name>
    <name evidence="3" type="ORF">Enr13x_64170</name>
</gene>
<keyword evidence="3" id="KW-0326">Glycosidase</keyword>
<evidence type="ECO:0000256" key="1">
    <source>
        <dbReference type="ARBA" id="ARBA00008542"/>
    </source>
</evidence>
<protein>
    <submittedName>
        <fullName evidence="3">General stress protein 18</fullName>
        <ecNumber evidence="3">3.2.-.-</ecNumber>
    </submittedName>
</protein>
<organism evidence="3 4">
    <name type="scientific">Stieleria neptunia</name>
    <dbReference type="NCBI Taxonomy" id="2527979"/>
    <lineage>
        <taxon>Bacteria</taxon>
        <taxon>Pseudomonadati</taxon>
        <taxon>Planctomycetota</taxon>
        <taxon>Planctomycetia</taxon>
        <taxon>Pirellulales</taxon>
        <taxon>Pirellulaceae</taxon>
        <taxon>Stieleria</taxon>
    </lineage>
</organism>
<evidence type="ECO:0000313" key="3">
    <source>
        <dbReference type="EMBL" id="QDV46508.1"/>
    </source>
</evidence>
<dbReference type="InterPro" id="IPR002818">
    <property type="entry name" value="DJ-1/PfpI"/>
</dbReference>
<dbReference type="RefSeq" id="WP_145390703.1">
    <property type="nucleotide sequence ID" value="NZ_CP037423.1"/>
</dbReference>
<dbReference type="SUPFAM" id="SSF52317">
    <property type="entry name" value="Class I glutamine amidotransferase-like"/>
    <property type="match status" value="1"/>
</dbReference>
<reference evidence="3 4" key="1">
    <citation type="submission" date="2019-03" db="EMBL/GenBank/DDBJ databases">
        <title>Deep-cultivation of Planctomycetes and their phenomic and genomic characterization uncovers novel biology.</title>
        <authorList>
            <person name="Wiegand S."/>
            <person name="Jogler M."/>
            <person name="Boedeker C."/>
            <person name="Pinto D."/>
            <person name="Vollmers J."/>
            <person name="Rivas-Marin E."/>
            <person name="Kohn T."/>
            <person name="Peeters S.H."/>
            <person name="Heuer A."/>
            <person name="Rast P."/>
            <person name="Oberbeckmann S."/>
            <person name="Bunk B."/>
            <person name="Jeske O."/>
            <person name="Meyerdierks A."/>
            <person name="Storesund J.E."/>
            <person name="Kallscheuer N."/>
            <person name="Luecker S."/>
            <person name="Lage O.M."/>
            <person name="Pohl T."/>
            <person name="Merkel B.J."/>
            <person name="Hornburger P."/>
            <person name="Mueller R.-W."/>
            <person name="Bruemmer F."/>
            <person name="Labrenz M."/>
            <person name="Spormann A.M."/>
            <person name="Op den Camp H."/>
            <person name="Overmann J."/>
            <person name="Amann R."/>
            <person name="Jetten M.S.M."/>
            <person name="Mascher T."/>
            <person name="Medema M.H."/>
            <person name="Devos D.P."/>
            <person name="Kaster A.-K."/>
            <person name="Ovreas L."/>
            <person name="Rohde M."/>
            <person name="Galperin M.Y."/>
            <person name="Jogler C."/>
        </authorList>
    </citation>
    <scope>NUCLEOTIDE SEQUENCE [LARGE SCALE GENOMIC DNA]</scope>
    <source>
        <strain evidence="3 4">Enr13</strain>
    </source>
</reference>
<dbReference type="PANTHER" id="PTHR42733:SF2">
    <property type="entry name" value="DJ-1_THIJ_PFPI FAMILY PROTEIN"/>
    <property type="match status" value="1"/>
</dbReference>
<dbReference type="Gene3D" id="3.40.50.880">
    <property type="match status" value="1"/>
</dbReference>
<evidence type="ECO:0000259" key="2">
    <source>
        <dbReference type="Pfam" id="PF01965"/>
    </source>
</evidence>
<dbReference type="KEGG" id="snep:Enr13x_64170"/>
<sequence length="189" mass="20348">MGKKILMIVGDYVEDYEAMVPLQILQTMGHAVDTVCPDKSPGDTVATAIHDFDGDQTYSEKPGHRFAITADFSAVDVADYDALVVPGGRAPEYLRLNDRVLEIVKQFDVEKKPIAAICHGPQILAAAGVLVGKDCSCYPAVQFEVTAGGGKYVEPAATMDSAHTHGHLVSAPAWPAHPAWMRAFLELLN</sequence>
<keyword evidence="4" id="KW-1185">Reference proteome</keyword>
<dbReference type="AlphaFoldDB" id="A0A518I080"/>
<name>A0A518I080_9BACT</name>
<dbReference type="NCBIfam" id="TIGR01382">
    <property type="entry name" value="PfpI"/>
    <property type="match status" value="1"/>
</dbReference>
<dbReference type="GO" id="GO:0016798">
    <property type="term" value="F:hydrolase activity, acting on glycosyl bonds"/>
    <property type="evidence" value="ECO:0007669"/>
    <property type="project" value="UniProtKB-KW"/>
</dbReference>
<accession>A0A518I080</accession>
<comment type="similarity">
    <text evidence="1">Belongs to the peptidase C56 family.</text>
</comment>
<feature type="domain" description="DJ-1/PfpI" evidence="2">
    <location>
        <begin position="3"/>
        <end position="186"/>
    </location>
</feature>
<dbReference type="PANTHER" id="PTHR42733">
    <property type="entry name" value="DJ-1 PROTEIN"/>
    <property type="match status" value="1"/>
</dbReference>
<keyword evidence="3" id="KW-0378">Hydrolase</keyword>
<proteinExistence type="inferred from homology"/>
<dbReference type="EC" id="3.2.-.-" evidence="3"/>
<dbReference type="Proteomes" id="UP000319004">
    <property type="component" value="Chromosome"/>
</dbReference>
<dbReference type="PROSITE" id="PS51276">
    <property type="entry name" value="PEPTIDASE_C56_PFPI"/>
    <property type="match status" value="1"/>
</dbReference>